<dbReference type="EMBL" id="BGPR01003238">
    <property type="protein sequence ID" value="GBM85483.1"/>
    <property type="molecule type" value="Genomic_DNA"/>
</dbReference>
<gene>
    <name evidence="1" type="ORF">AVEN_129610_1</name>
</gene>
<reference evidence="1 2" key="1">
    <citation type="journal article" date="2019" name="Sci. Rep.">
        <title>Orb-weaving spider Araneus ventricosus genome elucidates the spidroin gene catalogue.</title>
        <authorList>
            <person name="Kono N."/>
            <person name="Nakamura H."/>
            <person name="Ohtoshi R."/>
            <person name="Moran D.A.P."/>
            <person name="Shinohara A."/>
            <person name="Yoshida Y."/>
            <person name="Fujiwara M."/>
            <person name="Mori M."/>
            <person name="Tomita M."/>
            <person name="Arakawa K."/>
        </authorList>
    </citation>
    <scope>NUCLEOTIDE SEQUENCE [LARGE SCALE GENOMIC DNA]</scope>
</reference>
<proteinExistence type="predicted"/>
<protein>
    <submittedName>
        <fullName evidence="1">Uncharacterized protein</fullName>
    </submittedName>
</protein>
<accession>A0A4Y2J5G8</accession>
<evidence type="ECO:0000313" key="1">
    <source>
        <dbReference type="EMBL" id="GBM85483.1"/>
    </source>
</evidence>
<comment type="caution">
    <text evidence="1">The sequence shown here is derived from an EMBL/GenBank/DDBJ whole genome shotgun (WGS) entry which is preliminary data.</text>
</comment>
<dbReference type="Proteomes" id="UP000499080">
    <property type="component" value="Unassembled WGS sequence"/>
</dbReference>
<organism evidence="1 2">
    <name type="scientific">Araneus ventricosus</name>
    <name type="common">Orbweaver spider</name>
    <name type="synonym">Epeira ventricosa</name>
    <dbReference type="NCBI Taxonomy" id="182803"/>
    <lineage>
        <taxon>Eukaryota</taxon>
        <taxon>Metazoa</taxon>
        <taxon>Ecdysozoa</taxon>
        <taxon>Arthropoda</taxon>
        <taxon>Chelicerata</taxon>
        <taxon>Arachnida</taxon>
        <taxon>Araneae</taxon>
        <taxon>Araneomorphae</taxon>
        <taxon>Entelegynae</taxon>
        <taxon>Araneoidea</taxon>
        <taxon>Araneidae</taxon>
        <taxon>Araneus</taxon>
    </lineage>
</organism>
<dbReference type="AlphaFoldDB" id="A0A4Y2J5G8"/>
<keyword evidence="2" id="KW-1185">Reference proteome</keyword>
<evidence type="ECO:0000313" key="2">
    <source>
        <dbReference type="Proteomes" id="UP000499080"/>
    </source>
</evidence>
<name>A0A4Y2J5G8_ARAVE</name>
<sequence>MKTIPGYSLLHLESPSSSNSVSCSLKLPLFEKFSSKISSAPLASLSKSQSSSVSTLARSLSKRCISFWYEVGIVRCTLPMDKTLFAGIGLMQISMAERRVLKKRSQMEVVAVMRYEWTRGTSILDIHRRPQSVYGDDGMPSP</sequence>